<accession>A0ABQ8J1A2</accession>
<protein>
    <submittedName>
        <fullName evidence="1">Uncharacterized protein</fullName>
    </submittedName>
</protein>
<sequence>MFVLLLNCTIHTIDHLIGQRSNKSIELESGTLIQKQKIYLSIYARIAFVAIHIEFIDKIQLLQGNQHSILFMFYITNNPYIICMSTFMA</sequence>
<dbReference type="Proteomes" id="UP000887458">
    <property type="component" value="Unassembled WGS sequence"/>
</dbReference>
<proteinExistence type="predicted"/>
<keyword evidence="2" id="KW-1185">Reference proteome</keyword>
<dbReference type="EMBL" id="NJHN03000095">
    <property type="protein sequence ID" value="KAH9416292.1"/>
    <property type="molecule type" value="Genomic_DNA"/>
</dbReference>
<evidence type="ECO:0000313" key="2">
    <source>
        <dbReference type="Proteomes" id="UP000887458"/>
    </source>
</evidence>
<evidence type="ECO:0000313" key="1">
    <source>
        <dbReference type="EMBL" id="KAH9416292.1"/>
    </source>
</evidence>
<reference evidence="1 2" key="1">
    <citation type="journal article" date="2018" name="J. Allergy Clin. Immunol.">
        <title>High-quality assembly of Dermatophagoides pteronyssinus genome and transcriptome reveals a wide range of novel allergens.</title>
        <authorList>
            <person name="Liu X.Y."/>
            <person name="Yang K.Y."/>
            <person name="Wang M.Q."/>
            <person name="Kwok J.S."/>
            <person name="Zeng X."/>
            <person name="Yang Z."/>
            <person name="Xiao X.J."/>
            <person name="Lau C.P."/>
            <person name="Li Y."/>
            <person name="Huang Z.M."/>
            <person name="Ba J.G."/>
            <person name="Yim A.K."/>
            <person name="Ouyang C.Y."/>
            <person name="Ngai S.M."/>
            <person name="Chan T.F."/>
            <person name="Leung E.L."/>
            <person name="Liu L."/>
            <person name="Liu Z.G."/>
            <person name="Tsui S.K."/>
        </authorList>
    </citation>
    <scope>NUCLEOTIDE SEQUENCE [LARGE SCALE GENOMIC DNA]</scope>
    <source>
        <strain evidence="1">Derp</strain>
    </source>
</reference>
<organism evidence="1 2">
    <name type="scientific">Dermatophagoides pteronyssinus</name>
    <name type="common">European house dust mite</name>
    <dbReference type="NCBI Taxonomy" id="6956"/>
    <lineage>
        <taxon>Eukaryota</taxon>
        <taxon>Metazoa</taxon>
        <taxon>Ecdysozoa</taxon>
        <taxon>Arthropoda</taxon>
        <taxon>Chelicerata</taxon>
        <taxon>Arachnida</taxon>
        <taxon>Acari</taxon>
        <taxon>Acariformes</taxon>
        <taxon>Sarcoptiformes</taxon>
        <taxon>Astigmata</taxon>
        <taxon>Psoroptidia</taxon>
        <taxon>Analgoidea</taxon>
        <taxon>Pyroglyphidae</taxon>
        <taxon>Dermatophagoidinae</taxon>
        <taxon>Dermatophagoides</taxon>
    </lineage>
</organism>
<name>A0ABQ8J1A2_DERPT</name>
<gene>
    <name evidence="1" type="ORF">DERP_000793</name>
</gene>
<reference evidence="1 2" key="2">
    <citation type="journal article" date="2022" name="Mol. Biol. Evol.">
        <title>Comparative Genomics Reveals Insights into the Divergent Evolution of Astigmatic Mites and Household Pest Adaptations.</title>
        <authorList>
            <person name="Xiong Q."/>
            <person name="Wan A.T."/>
            <person name="Liu X."/>
            <person name="Fung C.S."/>
            <person name="Xiao X."/>
            <person name="Malainual N."/>
            <person name="Hou J."/>
            <person name="Wang L."/>
            <person name="Wang M."/>
            <person name="Yang K.Y."/>
            <person name="Cui Y."/>
            <person name="Leung E.L."/>
            <person name="Nong W."/>
            <person name="Shin S.K."/>
            <person name="Au S.W."/>
            <person name="Jeong K.Y."/>
            <person name="Chew F.T."/>
            <person name="Hui J.H."/>
            <person name="Leung T.F."/>
            <person name="Tungtrongchitr A."/>
            <person name="Zhong N."/>
            <person name="Liu Z."/>
            <person name="Tsui S.K."/>
        </authorList>
    </citation>
    <scope>NUCLEOTIDE SEQUENCE [LARGE SCALE GENOMIC DNA]</scope>
    <source>
        <strain evidence="1">Derp</strain>
    </source>
</reference>
<comment type="caution">
    <text evidence="1">The sequence shown here is derived from an EMBL/GenBank/DDBJ whole genome shotgun (WGS) entry which is preliminary data.</text>
</comment>